<sequence length="323" mass="35398">MHRSCVAAAMLVLLLPALLVRIVKAHACPGGAVALLYNNGTGYAVRCYLYLQGRYSYEERQERSETSRTDFGNYYKDWKQRQPTVRTVDSGSAVDCSGNVFDEYKYSYCNIGGCTGDTLTGMQRDKLSSCSAYRFYAFVGNVYAWTFGDVSNLNTFVQLVRSTNQSSEVILNYGEFTSFDRSYWSTDTIRIQGITRLGDNPSESSLMPPPPPARSPPPPLLLPPPRPISPSSPPPPRPLPPPPQPASSPSPPSPPPPPPPAPASRPPPPSPTPSAERPQLASQPPLHRPPQQPATRRPSPRPARTARRQSPPVHRPPPAPRPN</sequence>
<dbReference type="EMBL" id="JAEHOD010000055">
    <property type="protein sequence ID" value="KAG2434931.1"/>
    <property type="molecule type" value="Genomic_DNA"/>
</dbReference>
<reference evidence="3" key="1">
    <citation type="journal article" date="2020" name="bioRxiv">
        <title>Comparative genomics of Chlamydomonas.</title>
        <authorList>
            <person name="Craig R.J."/>
            <person name="Hasan A.R."/>
            <person name="Ness R.W."/>
            <person name="Keightley P.D."/>
        </authorList>
    </citation>
    <scope>NUCLEOTIDE SEQUENCE</scope>
    <source>
        <strain evidence="3">CCAP 11/173</strain>
    </source>
</reference>
<dbReference type="Proteomes" id="UP000613740">
    <property type="component" value="Unassembled WGS sequence"/>
</dbReference>
<dbReference type="OrthoDB" id="10530892at2759"/>
<keyword evidence="2" id="KW-0732">Signal</keyword>
<organism evidence="3 4">
    <name type="scientific">Chlamydomonas schloesseri</name>
    <dbReference type="NCBI Taxonomy" id="2026947"/>
    <lineage>
        <taxon>Eukaryota</taxon>
        <taxon>Viridiplantae</taxon>
        <taxon>Chlorophyta</taxon>
        <taxon>core chlorophytes</taxon>
        <taxon>Chlorophyceae</taxon>
        <taxon>CS clade</taxon>
        <taxon>Chlamydomonadales</taxon>
        <taxon>Chlamydomonadaceae</taxon>
        <taxon>Chlamydomonas</taxon>
    </lineage>
</organism>
<feature type="chain" id="PRO_5032921154" evidence="2">
    <location>
        <begin position="26"/>
        <end position="323"/>
    </location>
</feature>
<dbReference type="PRINTS" id="PR01217">
    <property type="entry name" value="PRICHEXTENSN"/>
</dbReference>
<dbReference type="AlphaFoldDB" id="A0A835TB56"/>
<gene>
    <name evidence="3" type="ORF">HYH02_012129</name>
</gene>
<evidence type="ECO:0000313" key="3">
    <source>
        <dbReference type="EMBL" id="KAG2434931.1"/>
    </source>
</evidence>
<keyword evidence="4" id="KW-1185">Reference proteome</keyword>
<feature type="signal peptide" evidence="2">
    <location>
        <begin position="1"/>
        <end position="25"/>
    </location>
</feature>
<comment type="caution">
    <text evidence="3">The sequence shown here is derived from an EMBL/GenBank/DDBJ whole genome shotgun (WGS) entry which is preliminary data.</text>
</comment>
<feature type="compositionally biased region" description="Pro residues" evidence="1">
    <location>
        <begin position="207"/>
        <end position="272"/>
    </location>
</feature>
<feature type="compositionally biased region" description="Pro residues" evidence="1">
    <location>
        <begin position="313"/>
        <end position="323"/>
    </location>
</feature>
<evidence type="ECO:0000313" key="4">
    <source>
        <dbReference type="Proteomes" id="UP000613740"/>
    </source>
</evidence>
<protein>
    <submittedName>
        <fullName evidence="3">Uncharacterized protein</fullName>
    </submittedName>
</protein>
<feature type="region of interest" description="Disordered" evidence="1">
    <location>
        <begin position="196"/>
        <end position="323"/>
    </location>
</feature>
<name>A0A835TB56_9CHLO</name>
<evidence type="ECO:0000256" key="2">
    <source>
        <dbReference type="SAM" id="SignalP"/>
    </source>
</evidence>
<evidence type="ECO:0000256" key="1">
    <source>
        <dbReference type="SAM" id="MobiDB-lite"/>
    </source>
</evidence>
<proteinExistence type="predicted"/>
<accession>A0A835TB56</accession>